<dbReference type="Pfam" id="PF05707">
    <property type="entry name" value="Zot"/>
    <property type="match status" value="1"/>
</dbReference>
<dbReference type="Proteomes" id="UP000651010">
    <property type="component" value="Unassembled WGS sequence"/>
</dbReference>
<keyword evidence="4" id="KW-1185">Reference proteome</keyword>
<comment type="caution">
    <text evidence="3">The sequence shown here is derived from an EMBL/GenBank/DDBJ whole genome shotgun (WGS) entry which is preliminary data.</text>
</comment>
<dbReference type="EMBL" id="JACZZA010000023">
    <property type="protein sequence ID" value="MBE1163035.1"/>
    <property type="molecule type" value="Genomic_DNA"/>
</dbReference>
<evidence type="ECO:0000259" key="2">
    <source>
        <dbReference type="Pfam" id="PF05707"/>
    </source>
</evidence>
<dbReference type="Gene3D" id="3.40.50.300">
    <property type="entry name" value="P-loop containing nucleotide triphosphate hydrolases"/>
    <property type="match status" value="1"/>
</dbReference>
<keyword evidence="1" id="KW-1133">Transmembrane helix</keyword>
<dbReference type="RefSeq" id="WP_192557880.1">
    <property type="nucleotide sequence ID" value="NZ_JACZZA010000023.1"/>
</dbReference>
<keyword evidence="1" id="KW-0812">Transmembrane</keyword>
<feature type="domain" description="Zona occludens toxin N-terminal" evidence="2">
    <location>
        <begin position="51"/>
        <end position="173"/>
    </location>
</feature>
<gene>
    <name evidence="3" type="ORF">IGX34_21835</name>
</gene>
<reference evidence="3 4" key="1">
    <citation type="submission" date="2020-09" db="EMBL/GenBank/DDBJ databases">
        <title>Dyella sp. 7MK23 isolated from forest soil.</title>
        <authorList>
            <person name="Fu J."/>
        </authorList>
    </citation>
    <scope>NUCLEOTIDE SEQUENCE [LARGE SCALE GENOMIC DNA]</scope>
    <source>
        <strain evidence="3 4">7MK23</strain>
    </source>
</reference>
<evidence type="ECO:0000256" key="1">
    <source>
        <dbReference type="SAM" id="Phobius"/>
    </source>
</evidence>
<keyword evidence="1" id="KW-0472">Membrane</keyword>
<dbReference type="InterPro" id="IPR027417">
    <property type="entry name" value="P-loop_NTPase"/>
</dbReference>
<protein>
    <recommendedName>
        <fullName evidence="2">Zona occludens toxin N-terminal domain-containing protein</fullName>
    </recommendedName>
</protein>
<evidence type="ECO:0000313" key="4">
    <source>
        <dbReference type="Proteomes" id="UP000651010"/>
    </source>
</evidence>
<organism evidence="3 4">
    <name type="scientific">Dyella acidiphila</name>
    <dbReference type="NCBI Taxonomy" id="2775866"/>
    <lineage>
        <taxon>Bacteria</taxon>
        <taxon>Pseudomonadati</taxon>
        <taxon>Pseudomonadota</taxon>
        <taxon>Gammaproteobacteria</taxon>
        <taxon>Lysobacterales</taxon>
        <taxon>Rhodanobacteraceae</taxon>
        <taxon>Dyella</taxon>
    </lineage>
</organism>
<proteinExistence type="predicted"/>
<feature type="transmembrane region" description="Helical" evidence="1">
    <location>
        <begin position="186"/>
        <end position="208"/>
    </location>
</feature>
<name>A0ABR9GG59_9GAMM</name>
<sequence length="384" mass="42930">MPIQLRTGLPGAGKTLGAVEHLIQLRHQHPDRPVKVLGIPDLRDDLAEVITPEQFRDWDQFPAGTIIVVDEVQKYCPARRVGDAPTWIAKLSEHRHLGLEFIFITQHPSLLDTYVRRLVDRHIHTVRKFGTYWVTRFEWPECQSDPTSKSALRDVERKDRSKYSKVAMSAYTSSELHTVKRRIPPFVWVSLALLLIIPGLLGAAYLALRSRGKSEAALIHPDQHAHSMFSGSSNSVMSTDDWIKRMTPRVKGVPWSAPLFDGQSVMTVPDLRCIVIERDSGLRDCKCYSEQDTPIDVDQKMCYKAASEGVYNPFRPALQDARQAQPAASSSARSVADARHDDAEALGELGGGAYQGRQRATAYGYIPPTYGKWNSTPLKSGTGM</sequence>
<evidence type="ECO:0000313" key="3">
    <source>
        <dbReference type="EMBL" id="MBE1163035.1"/>
    </source>
</evidence>
<dbReference type="InterPro" id="IPR008900">
    <property type="entry name" value="Zot_N"/>
</dbReference>
<dbReference type="SUPFAM" id="SSF52540">
    <property type="entry name" value="P-loop containing nucleoside triphosphate hydrolases"/>
    <property type="match status" value="1"/>
</dbReference>
<accession>A0ABR9GG59</accession>